<evidence type="ECO:0000256" key="3">
    <source>
        <dbReference type="ARBA" id="ARBA00022833"/>
    </source>
</evidence>
<dbReference type="PANTHER" id="PTHR46600">
    <property type="entry name" value="THAP DOMAIN-CONTAINING"/>
    <property type="match status" value="1"/>
</dbReference>
<accession>A0A7T8QSS1</accession>
<organism evidence="7 8">
    <name type="scientific">Caligus rogercresseyi</name>
    <name type="common">Sea louse</name>
    <dbReference type="NCBI Taxonomy" id="217165"/>
    <lineage>
        <taxon>Eukaryota</taxon>
        <taxon>Metazoa</taxon>
        <taxon>Ecdysozoa</taxon>
        <taxon>Arthropoda</taxon>
        <taxon>Crustacea</taxon>
        <taxon>Multicrustacea</taxon>
        <taxon>Hexanauplia</taxon>
        <taxon>Copepoda</taxon>
        <taxon>Siphonostomatoida</taxon>
        <taxon>Caligidae</taxon>
        <taxon>Caligus</taxon>
    </lineage>
</organism>
<feature type="domain" description="THAP-type" evidence="6">
    <location>
        <begin position="1"/>
        <end position="51"/>
    </location>
</feature>
<evidence type="ECO:0000256" key="4">
    <source>
        <dbReference type="ARBA" id="ARBA00023125"/>
    </source>
</evidence>
<name>A0A7T8QSS1_CALRO</name>
<evidence type="ECO:0000256" key="5">
    <source>
        <dbReference type="PROSITE-ProRule" id="PRU00309"/>
    </source>
</evidence>
<evidence type="ECO:0000313" key="7">
    <source>
        <dbReference type="EMBL" id="QQP53752.1"/>
    </source>
</evidence>
<dbReference type="SUPFAM" id="SSF57716">
    <property type="entry name" value="Glucocorticoid receptor-like (DNA-binding domain)"/>
    <property type="match status" value="1"/>
</dbReference>
<dbReference type="InterPro" id="IPR026516">
    <property type="entry name" value="THAP1/10"/>
</dbReference>
<feature type="non-terminal residue" evidence="7">
    <location>
        <position position="51"/>
    </location>
</feature>
<reference evidence="8" key="1">
    <citation type="submission" date="2021-01" db="EMBL/GenBank/DDBJ databases">
        <title>Caligus Genome Assembly.</title>
        <authorList>
            <person name="Gallardo-Escarate C."/>
        </authorList>
    </citation>
    <scope>NUCLEOTIDE SEQUENCE [LARGE SCALE GENOMIC DNA]</scope>
</reference>
<evidence type="ECO:0000256" key="1">
    <source>
        <dbReference type="ARBA" id="ARBA00022723"/>
    </source>
</evidence>
<feature type="non-terminal residue" evidence="7">
    <location>
        <position position="1"/>
    </location>
</feature>
<dbReference type="Pfam" id="PF05485">
    <property type="entry name" value="THAP"/>
    <property type="match status" value="1"/>
</dbReference>
<keyword evidence="1" id="KW-0479">Metal-binding</keyword>
<dbReference type="PANTHER" id="PTHR46600:SF11">
    <property type="entry name" value="THAP DOMAIN-CONTAINING PROTEIN 10"/>
    <property type="match status" value="1"/>
</dbReference>
<dbReference type="Gene3D" id="6.20.210.20">
    <property type="entry name" value="THAP domain"/>
    <property type="match status" value="1"/>
</dbReference>
<proteinExistence type="predicted"/>
<keyword evidence="3" id="KW-0862">Zinc</keyword>
<dbReference type="EMBL" id="CP045893">
    <property type="protein sequence ID" value="QQP53752.1"/>
    <property type="molecule type" value="Genomic_DNA"/>
</dbReference>
<keyword evidence="2 5" id="KW-0863">Zinc-finger</keyword>
<dbReference type="InterPro" id="IPR006612">
    <property type="entry name" value="THAP_Znf"/>
</dbReference>
<keyword evidence="4 5" id="KW-0238">DNA-binding</keyword>
<dbReference type="OrthoDB" id="7331812at2759"/>
<evidence type="ECO:0000259" key="6">
    <source>
        <dbReference type="PROSITE" id="PS50950"/>
    </source>
</evidence>
<evidence type="ECO:0000313" key="8">
    <source>
        <dbReference type="Proteomes" id="UP000595437"/>
    </source>
</evidence>
<evidence type="ECO:0000256" key="2">
    <source>
        <dbReference type="ARBA" id="ARBA00022771"/>
    </source>
</evidence>
<dbReference type="GO" id="GO:0008270">
    <property type="term" value="F:zinc ion binding"/>
    <property type="evidence" value="ECO:0007669"/>
    <property type="project" value="UniProtKB-KW"/>
</dbReference>
<keyword evidence="8" id="KW-1185">Reference proteome</keyword>
<dbReference type="InterPro" id="IPR038441">
    <property type="entry name" value="THAP_Znf_sf"/>
</dbReference>
<protein>
    <recommendedName>
        <fullName evidence="6">THAP-type domain-containing protein</fullName>
    </recommendedName>
</protein>
<dbReference type="Proteomes" id="UP000595437">
    <property type="component" value="Chromosome 4"/>
</dbReference>
<dbReference type="GO" id="GO:0043565">
    <property type="term" value="F:sequence-specific DNA binding"/>
    <property type="evidence" value="ECO:0007669"/>
    <property type="project" value="InterPro"/>
</dbReference>
<dbReference type="PROSITE" id="PS50950">
    <property type="entry name" value="ZF_THAP"/>
    <property type="match status" value="1"/>
</dbReference>
<dbReference type="AlphaFoldDB" id="A0A7T8QSS1"/>
<gene>
    <name evidence="7" type="ORF">FKW44_006342</name>
</gene>
<sequence length="51" mass="6064">FFLSQIPKAEDIRAKWIQACNRQGFFNLSTARVCSRHFEKDCFERNLKAEL</sequence>